<keyword evidence="8" id="KW-1185">Reference proteome</keyword>
<dbReference type="PANTHER" id="PTHR45138">
    <property type="entry name" value="REGULATORY COMPONENTS OF SENSORY TRANSDUCTION SYSTEM"/>
    <property type="match status" value="1"/>
</dbReference>
<comment type="catalytic activity">
    <reaction evidence="3">
        <text>2 GTP = 3',3'-c-di-GMP + 2 diphosphate</text>
        <dbReference type="Rhea" id="RHEA:24898"/>
        <dbReference type="ChEBI" id="CHEBI:33019"/>
        <dbReference type="ChEBI" id="CHEBI:37565"/>
        <dbReference type="ChEBI" id="CHEBI:58805"/>
        <dbReference type="EC" id="2.7.7.65"/>
    </reaction>
</comment>
<sequence length="498" mass="56007">MNRRLRLNNMYCLALVFVLFLGASFYILYSSINDTHHSWIAYTQKEVERSEHLGNAIISFGYGGFIHDFKNAVIRRDFAYLQKVEPKIDEGLHSLELYLKLAPEHAQEVSNIRSVIREYRAKIPELKRLVSNSASVTAIDQVVKVDDTKAIESFRVILSSYRDKPMKIIEGAQAGYGVVVNRLLVILGVLLLIGVTLFSFIVSVNNKLISKLKDLELIFSCAPNAIFTANESGVITSANTATMKLFGFSENAINNINVDDLVPSTVKEKHRQMRNEFQTSDRAQPMSQRNRTFYGKKLNGDIFPANISIATHALGGEKHSIVIINDLSEEVQYKYEARTDPLTGLANRRTINDQLDQALARFKRQNTPLSVCLFDIDYFKAVNDKYGHLVGDEILQKVAEILTLHMRQTDFLGRWGGEEFVVILEDTHKQGAVKFAEKVRSEIKQRSQHADFPTAITVSVGIALCNESDNADSLFASADAAMYESKEKGRDRVSVNQG</sequence>
<evidence type="ECO:0000256" key="2">
    <source>
        <dbReference type="ARBA" id="ARBA00012528"/>
    </source>
</evidence>
<dbReference type="NCBIfam" id="TIGR00254">
    <property type="entry name" value="GGDEF"/>
    <property type="match status" value="1"/>
</dbReference>
<evidence type="ECO:0000256" key="3">
    <source>
        <dbReference type="ARBA" id="ARBA00034247"/>
    </source>
</evidence>
<feature type="transmembrane region" description="Helical" evidence="4">
    <location>
        <begin position="12"/>
        <end position="29"/>
    </location>
</feature>
<comment type="cofactor">
    <cofactor evidence="1">
        <name>Mg(2+)</name>
        <dbReference type="ChEBI" id="CHEBI:18420"/>
    </cofactor>
</comment>
<organism evidence="7 8">
    <name type="scientific">Alkalimarinus sediminis</name>
    <dbReference type="NCBI Taxonomy" id="1632866"/>
    <lineage>
        <taxon>Bacteria</taxon>
        <taxon>Pseudomonadati</taxon>
        <taxon>Pseudomonadota</taxon>
        <taxon>Gammaproteobacteria</taxon>
        <taxon>Alteromonadales</taxon>
        <taxon>Alteromonadaceae</taxon>
        <taxon>Alkalimarinus</taxon>
    </lineage>
</organism>
<dbReference type="Gene3D" id="3.30.70.270">
    <property type="match status" value="1"/>
</dbReference>
<dbReference type="InterPro" id="IPR000014">
    <property type="entry name" value="PAS"/>
</dbReference>
<dbReference type="Pfam" id="PF13426">
    <property type="entry name" value="PAS_9"/>
    <property type="match status" value="1"/>
</dbReference>
<dbReference type="PROSITE" id="PS50887">
    <property type="entry name" value="GGDEF"/>
    <property type="match status" value="1"/>
</dbReference>
<reference evidence="7" key="1">
    <citation type="submission" date="2022-07" db="EMBL/GenBank/DDBJ databases">
        <title>Alkalimarinus sp. nov., isolated from gut of a Alitta virens.</title>
        <authorList>
            <person name="Yang A.I."/>
            <person name="Shin N.-R."/>
        </authorList>
    </citation>
    <scope>NUCLEOTIDE SEQUENCE</scope>
    <source>
        <strain evidence="7">FA028</strain>
    </source>
</reference>
<dbReference type="NCBIfam" id="TIGR00229">
    <property type="entry name" value="sensory_box"/>
    <property type="match status" value="1"/>
</dbReference>
<evidence type="ECO:0000259" key="5">
    <source>
        <dbReference type="PROSITE" id="PS50112"/>
    </source>
</evidence>
<dbReference type="EC" id="2.7.7.65" evidence="2"/>
<keyword evidence="4" id="KW-0472">Membrane</keyword>
<feature type="domain" description="GGDEF" evidence="6">
    <location>
        <begin position="367"/>
        <end position="498"/>
    </location>
</feature>
<proteinExistence type="predicted"/>
<dbReference type="CDD" id="cd00130">
    <property type="entry name" value="PAS"/>
    <property type="match status" value="1"/>
</dbReference>
<dbReference type="EMBL" id="CP101527">
    <property type="protein sequence ID" value="UZW73333.1"/>
    <property type="molecule type" value="Genomic_DNA"/>
</dbReference>
<dbReference type="InterPro" id="IPR035965">
    <property type="entry name" value="PAS-like_dom_sf"/>
</dbReference>
<dbReference type="GO" id="GO:0052621">
    <property type="term" value="F:diguanylate cyclase activity"/>
    <property type="evidence" value="ECO:0007669"/>
    <property type="project" value="UniProtKB-EC"/>
</dbReference>
<dbReference type="Gene3D" id="3.30.450.20">
    <property type="entry name" value="PAS domain"/>
    <property type="match status" value="1"/>
</dbReference>
<dbReference type="InterPro" id="IPR050469">
    <property type="entry name" value="Diguanylate_Cyclase"/>
</dbReference>
<evidence type="ECO:0000259" key="6">
    <source>
        <dbReference type="PROSITE" id="PS50887"/>
    </source>
</evidence>
<evidence type="ECO:0000256" key="4">
    <source>
        <dbReference type="SAM" id="Phobius"/>
    </source>
</evidence>
<accession>A0A9E8HEU2</accession>
<keyword evidence="4" id="KW-1133">Transmembrane helix</keyword>
<dbReference type="SUPFAM" id="SSF55785">
    <property type="entry name" value="PYP-like sensor domain (PAS domain)"/>
    <property type="match status" value="1"/>
</dbReference>
<evidence type="ECO:0000313" key="7">
    <source>
        <dbReference type="EMBL" id="UZW73333.1"/>
    </source>
</evidence>
<feature type="transmembrane region" description="Helical" evidence="4">
    <location>
        <begin position="183"/>
        <end position="204"/>
    </location>
</feature>
<evidence type="ECO:0000256" key="1">
    <source>
        <dbReference type="ARBA" id="ARBA00001946"/>
    </source>
</evidence>
<dbReference type="AlphaFoldDB" id="A0A9E8HEU2"/>
<dbReference type="PROSITE" id="PS50112">
    <property type="entry name" value="PAS"/>
    <property type="match status" value="1"/>
</dbReference>
<dbReference type="KEGG" id="asem:NNL22_09730"/>
<dbReference type="InterPro" id="IPR000160">
    <property type="entry name" value="GGDEF_dom"/>
</dbReference>
<feature type="domain" description="PAS" evidence="5">
    <location>
        <begin position="211"/>
        <end position="253"/>
    </location>
</feature>
<dbReference type="SMART" id="SM00091">
    <property type="entry name" value="PAS"/>
    <property type="match status" value="1"/>
</dbReference>
<dbReference type="SUPFAM" id="SSF55073">
    <property type="entry name" value="Nucleotide cyclase"/>
    <property type="match status" value="1"/>
</dbReference>
<dbReference type="Pfam" id="PF00990">
    <property type="entry name" value="GGDEF"/>
    <property type="match status" value="1"/>
</dbReference>
<dbReference type="RefSeq" id="WP_251809475.1">
    <property type="nucleotide sequence ID" value="NZ_CP101527.1"/>
</dbReference>
<protein>
    <recommendedName>
        <fullName evidence="2">diguanylate cyclase</fullName>
        <ecNumber evidence="2">2.7.7.65</ecNumber>
    </recommendedName>
</protein>
<dbReference type="SMART" id="SM00267">
    <property type="entry name" value="GGDEF"/>
    <property type="match status" value="1"/>
</dbReference>
<dbReference type="CDD" id="cd01949">
    <property type="entry name" value="GGDEF"/>
    <property type="match status" value="1"/>
</dbReference>
<dbReference type="PANTHER" id="PTHR45138:SF9">
    <property type="entry name" value="DIGUANYLATE CYCLASE DGCM-RELATED"/>
    <property type="match status" value="1"/>
</dbReference>
<name>A0A9E8HEU2_9ALTE</name>
<gene>
    <name evidence="7" type="ORF">NNL22_09730</name>
</gene>
<dbReference type="InterPro" id="IPR043128">
    <property type="entry name" value="Rev_trsase/Diguanyl_cyclase"/>
</dbReference>
<dbReference type="FunFam" id="3.30.70.270:FF:000001">
    <property type="entry name" value="Diguanylate cyclase domain protein"/>
    <property type="match status" value="1"/>
</dbReference>
<dbReference type="InterPro" id="IPR029787">
    <property type="entry name" value="Nucleotide_cyclase"/>
</dbReference>
<evidence type="ECO:0000313" key="8">
    <source>
        <dbReference type="Proteomes" id="UP001164472"/>
    </source>
</evidence>
<dbReference type="Proteomes" id="UP001164472">
    <property type="component" value="Chromosome"/>
</dbReference>
<keyword evidence="4" id="KW-0812">Transmembrane</keyword>